<accession>A0A1G9P063</accession>
<protein>
    <submittedName>
        <fullName evidence="1">Streptomycin 6-kinase</fullName>
    </submittedName>
</protein>
<dbReference type="RefSeq" id="WP_083334714.1">
    <property type="nucleotide sequence ID" value="NZ_FNHF01000001.1"/>
</dbReference>
<sequence length="319" mass="37103">MFENRGDPPPFQQDFVKNVKHHFKQEGEAWLERLPEIIKQCEQIWQLEMKEPYVLSINYVAPAVRIDGRKLVVKLSIPGEDFAYELEALRHLESPAIVQLIDFDEKLGALLLERIEPGVTLAEVEEEDKACRIAADVFEQLIREPLGETALPTTEDREASLAKIIADYPKGCGPISQSVLLEAQRTFHRLHSTRKKQWVLHGDFHHYNVLQSGEKEWKAIDPKGLIGEREYDLVQYLLNKLPEENPVSVIDQRIKIFTDILKLDKQRLVLWGFCHSVLATCWTVEEDGNYHRPFFQTIAAFRQIHQNNYRRDIDEAKIR</sequence>
<gene>
    <name evidence="1" type="ORF">SAMN05216244_1231</name>
</gene>
<dbReference type="GO" id="GO:0016301">
    <property type="term" value="F:kinase activity"/>
    <property type="evidence" value="ECO:0007669"/>
    <property type="project" value="UniProtKB-KW"/>
</dbReference>
<dbReference type="GO" id="GO:0019748">
    <property type="term" value="P:secondary metabolic process"/>
    <property type="evidence" value="ECO:0007669"/>
    <property type="project" value="InterPro"/>
</dbReference>
<evidence type="ECO:0000313" key="1">
    <source>
        <dbReference type="EMBL" id="SDL92198.1"/>
    </source>
</evidence>
<evidence type="ECO:0000313" key="2">
    <source>
        <dbReference type="Proteomes" id="UP000182347"/>
    </source>
</evidence>
<dbReference type="Gene3D" id="3.90.1200.10">
    <property type="match status" value="1"/>
</dbReference>
<dbReference type="Pfam" id="PF04655">
    <property type="entry name" value="APH_6_hur"/>
    <property type="match status" value="1"/>
</dbReference>
<dbReference type="GO" id="GO:0016773">
    <property type="term" value="F:phosphotransferase activity, alcohol group as acceptor"/>
    <property type="evidence" value="ECO:0007669"/>
    <property type="project" value="InterPro"/>
</dbReference>
<proteinExistence type="predicted"/>
<dbReference type="OrthoDB" id="179394at2"/>
<keyword evidence="2" id="KW-1185">Reference proteome</keyword>
<dbReference type="AlphaFoldDB" id="A0A1G9P063"/>
<dbReference type="EMBL" id="FNHF01000001">
    <property type="protein sequence ID" value="SDL92198.1"/>
    <property type="molecule type" value="Genomic_DNA"/>
</dbReference>
<keyword evidence="1" id="KW-0418">Kinase</keyword>
<dbReference type="InterPro" id="IPR011009">
    <property type="entry name" value="Kinase-like_dom_sf"/>
</dbReference>
<dbReference type="InterPro" id="IPR006748">
    <property type="entry name" value="NH2Glyco/OHUrea_AB-resist_kin"/>
</dbReference>
<organism evidence="1 2">
    <name type="scientific">Sediminibacillus halophilus</name>
    <dbReference type="NCBI Taxonomy" id="482461"/>
    <lineage>
        <taxon>Bacteria</taxon>
        <taxon>Bacillati</taxon>
        <taxon>Bacillota</taxon>
        <taxon>Bacilli</taxon>
        <taxon>Bacillales</taxon>
        <taxon>Bacillaceae</taxon>
        <taxon>Sediminibacillus</taxon>
    </lineage>
</organism>
<dbReference type="Proteomes" id="UP000182347">
    <property type="component" value="Unassembled WGS sequence"/>
</dbReference>
<dbReference type="SUPFAM" id="SSF56112">
    <property type="entry name" value="Protein kinase-like (PK-like)"/>
    <property type="match status" value="1"/>
</dbReference>
<dbReference type="STRING" id="482461.SAMN05216244_1231"/>
<name>A0A1G9P063_9BACI</name>
<reference evidence="2" key="1">
    <citation type="submission" date="2016-10" db="EMBL/GenBank/DDBJ databases">
        <authorList>
            <person name="Varghese N."/>
            <person name="Submissions S."/>
        </authorList>
    </citation>
    <scope>NUCLEOTIDE SEQUENCE [LARGE SCALE GENOMIC DNA]</scope>
    <source>
        <strain evidence="2">CGMCC 1.6199</strain>
    </source>
</reference>
<keyword evidence="1" id="KW-0808">Transferase</keyword>